<organism evidence="2 3">
    <name type="scientific">Vigna mungo</name>
    <name type="common">Black gram</name>
    <name type="synonym">Phaseolus mungo</name>
    <dbReference type="NCBI Taxonomy" id="3915"/>
    <lineage>
        <taxon>Eukaryota</taxon>
        <taxon>Viridiplantae</taxon>
        <taxon>Streptophyta</taxon>
        <taxon>Embryophyta</taxon>
        <taxon>Tracheophyta</taxon>
        <taxon>Spermatophyta</taxon>
        <taxon>Magnoliopsida</taxon>
        <taxon>eudicotyledons</taxon>
        <taxon>Gunneridae</taxon>
        <taxon>Pentapetalae</taxon>
        <taxon>rosids</taxon>
        <taxon>fabids</taxon>
        <taxon>Fabales</taxon>
        <taxon>Fabaceae</taxon>
        <taxon>Papilionoideae</taxon>
        <taxon>50 kb inversion clade</taxon>
        <taxon>NPAAA clade</taxon>
        <taxon>indigoferoid/millettioid clade</taxon>
        <taxon>Phaseoleae</taxon>
        <taxon>Vigna</taxon>
    </lineage>
</organism>
<feature type="compositionally biased region" description="Low complexity" evidence="1">
    <location>
        <begin position="38"/>
        <end position="52"/>
    </location>
</feature>
<reference evidence="2 3" key="1">
    <citation type="journal article" date="2023" name="Life. Sci Alliance">
        <title>Evolutionary insights into 3D genome organization and epigenetic landscape of Vigna mungo.</title>
        <authorList>
            <person name="Junaid A."/>
            <person name="Singh B."/>
            <person name="Bhatia S."/>
        </authorList>
    </citation>
    <scope>NUCLEOTIDE SEQUENCE [LARGE SCALE GENOMIC DNA]</scope>
    <source>
        <strain evidence="2">Urdbean</strain>
    </source>
</reference>
<feature type="compositionally biased region" description="Basic and acidic residues" evidence="1">
    <location>
        <begin position="59"/>
        <end position="84"/>
    </location>
</feature>
<protein>
    <submittedName>
        <fullName evidence="2">Uncharacterized protein</fullName>
    </submittedName>
</protein>
<feature type="non-terminal residue" evidence="2">
    <location>
        <position position="117"/>
    </location>
</feature>
<evidence type="ECO:0000256" key="1">
    <source>
        <dbReference type="SAM" id="MobiDB-lite"/>
    </source>
</evidence>
<feature type="compositionally biased region" description="Basic residues" evidence="1">
    <location>
        <begin position="20"/>
        <end position="30"/>
    </location>
</feature>
<dbReference type="AlphaFoldDB" id="A0AAQ3NBB8"/>
<evidence type="ECO:0000313" key="3">
    <source>
        <dbReference type="Proteomes" id="UP001374535"/>
    </source>
</evidence>
<evidence type="ECO:0000313" key="2">
    <source>
        <dbReference type="EMBL" id="WVZ05721.1"/>
    </source>
</evidence>
<sequence>MNLPARTTRKEERKRTSSPAKHKPRQKREKRNFLLCLTKTQNQNQKTRQRTTSLSPCETKQERKRGREPPFLRCRLEQGGRERGNPPWTARDPRCHPSAGSVERNQDWERILSSNFK</sequence>
<keyword evidence="3" id="KW-1185">Reference proteome</keyword>
<name>A0AAQ3NBB8_VIGMU</name>
<dbReference type="EMBL" id="CP144695">
    <property type="protein sequence ID" value="WVZ05721.1"/>
    <property type="molecule type" value="Genomic_DNA"/>
</dbReference>
<proteinExistence type="predicted"/>
<gene>
    <name evidence="2" type="ORF">V8G54_019067</name>
</gene>
<feature type="region of interest" description="Disordered" evidence="1">
    <location>
        <begin position="1"/>
        <end position="117"/>
    </location>
</feature>
<accession>A0AAQ3NBB8</accession>
<dbReference type="Proteomes" id="UP001374535">
    <property type="component" value="Chromosome 6"/>
</dbReference>